<feature type="domain" description="VWFD" evidence="3">
    <location>
        <begin position="1"/>
        <end position="108"/>
    </location>
</feature>
<dbReference type="Pfam" id="PF00094">
    <property type="entry name" value="VWD"/>
    <property type="match status" value="1"/>
</dbReference>
<gene>
    <name evidence="5" type="primary">LOC113426786</name>
</gene>
<accession>A0A6J1VWI5</accession>
<name>A0A6J1VWI5_9SAUR</name>
<evidence type="ECO:0000256" key="2">
    <source>
        <dbReference type="ARBA" id="ARBA00023180"/>
    </source>
</evidence>
<dbReference type="PROSITE" id="PS51233">
    <property type="entry name" value="VWFD"/>
    <property type="match status" value="1"/>
</dbReference>
<dbReference type="InterPro" id="IPR050780">
    <property type="entry name" value="Mucin_vWF_Thrombospondin_sf"/>
</dbReference>
<evidence type="ECO:0000256" key="1">
    <source>
        <dbReference type="ARBA" id="ARBA00023157"/>
    </source>
</evidence>
<organism evidence="4 5">
    <name type="scientific">Notechis scutatus</name>
    <name type="common">mainland tiger snake</name>
    <dbReference type="NCBI Taxonomy" id="8663"/>
    <lineage>
        <taxon>Eukaryota</taxon>
        <taxon>Metazoa</taxon>
        <taxon>Chordata</taxon>
        <taxon>Craniata</taxon>
        <taxon>Vertebrata</taxon>
        <taxon>Euteleostomi</taxon>
        <taxon>Lepidosauria</taxon>
        <taxon>Squamata</taxon>
        <taxon>Bifurcata</taxon>
        <taxon>Unidentata</taxon>
        <taxon>Episquamata</taxon>
        <taxon>Toxicofera</taxon>
        <taxon>Serpentes</taxon>
        <taxon>Colubroidea</taxon>
        <taxon>Elapidae</taxon>
        <taxon>Hydrophiinae</taxon>
        <taxon>Notechis</taxon>
    </lineage>
</organism>
<keyword evidence="2" id="KW-0325">Glycoprotein</keyword>
<evidence type="ECO:0000313" key="5">
    <source>
        <dbReference type="RefSeq" id="XP_026544973.1"/>
    </source>
</evidence>
<keyword evidence="1" id="KW-1015">Disulfide bond</keyword>
<dbReference type="GeneID" id="113426786"/>
<evidence type="ECO:0000259" key="3">
    <source>
        <dbReference type="PROSITE" id="PS51233"/>
    </source>
</evidence>
<proteinExistence type="predicted"/>
<dbReference type="PANTHER" id="PTHR11339">
    <property type="entry name" value="EXTRACELLULAR MATRIX GLYCOPROTEIN RELATED"/>
    <property type="match status" value="1"/>
</dbReference>
<protein>
    <submittedName>
        <fullName evidence="5">Kielin/chordin-like protein</fullName>
    </submittedName>
</protein>
<sequence length="108" mass="11551">MITVNDQKQVWVNGLPVRIPLEITNVVKFELTGDVIVLQTPQVQVTFGPNRRISVSVSPALTGKVCGACGNFNYTPADDLKGPGGVNVSSVPELLLSWTARDFAPLCA</sequence>
<keyword evidence="4" id="KW-1185">Reference proteome</keyword>
<dbReference type="InterPro" id="IPR001846">
    <property type="entry name" value="VWF_type-D"/>
</dbReference>
<dbReference type="RefSeq" id="XP_026544973.1">
    <property type="nucleotide sequence ID" value="XM_026689188.1"/>
</dbReference>
<dbReference type="KEGG" id="nss:113426786"/>
<dbReference type="AlphaFoldDB" id="A0A6J1VWI5"/>
<evidence type="ECO:0000313" key="4">
    <source>
        <dbReference type="Proteomes" id="UP000504612"/>
    </source>
</evidence>
<reference evidence="5" key="1">
    <citation type="submission" date="2025-08" db="UniProtKB">
        <authorList>
            <consortium name="RefSeq"/>
        </authorList>
    </citation>
    <scope>IDENTIFICATION</scope>
</reference>
<dbReference type="Proteomes" id="UP000504612">
    <property type="component" value="Unplaced"/>
</dbReference>